<comment type="caution">
    <text evidence="17">The sequence shown here is derived from an EMBL/GenBank/DDBJ whole genome shotgun (WGS) entry which is preliminary data.</text>
</comment>
<dbReference type="CDD" id="cd12428">
    <property type="entry name" value="RRM_PARN"/>
    <property type="match status" value="1"/>
</dbReference>
<dbReference type="SUPFAM" id="SSF82708">
    <property type="entry name" value="R3H domain"/>
    <property type="match status" value="1"/>
</dbReference>
<evidence type="ECO:0000256" key="2">
    <source>
        <dbReference type="ARBA" id="ARBA00004123"/>
    </source>
</evidence>
<keyword evidence="11" id="KW-0269">Exonuclease</keyword>
<protein>
    <recommendedName>
        <fullName evidence="6">Poly(A)-specific ribonuclease PARN</fullName>
        <ecNumber evidence="5">3.1.13.4</ecNumber>
    </recommendedName>
    <alternativeName>
        <fullName evidence="14">Polyadenylate-specific ribonuclease</fullName>
    </alternativeName>
</protein>
<dbReference type="Gene3D" id="3.30.70.330">
    <property type="match status" value="1"/>
</dbReference>
<keyword evidence="13" id="KW-0539">Nucleus</keyword>
<feature type="region of interest" description="Disordered" evidence="15">
    <location>
        <begin position="564"/>
        <end position="587"/>
    </location>
</feature>
<comment type="catalytic activity">
    <reaction evidence="1">
        <text>Exonucleolytic cleavage of poly(A) to 5'-AMP.</text>
        <dbReference type="EC" id="3.1.13.4"/>
    </reaction>
</comment>
<dbReference type="GO" id="GO:1990431">
    <property type="term" value="P:priRNA 3'-end processing"/>
    <property type="evidence" value="ECO:0007669"/>
    <property type="project" value="TreeGrafter"/>
</dbReference>
<dbReference type="EC" id="3.1.13.4" evidence="5"/>
<dbReference type="InterPro" id="IPR051181">
    <property type="entry name" value="CAF1_poly(A)_ribonucleases"/>
</dbReference>
<keyword evidence="8" id="KW-0540">Nuclease</keyword>
<dbReference type="InterPro" id="IPR035979">
    <property type="entry name" value="RBD_domain_sf"/>
</dbReference>
<dbReference type="GO" id="GO:0004535">
    <property type="term" value="F:poly(A)-specific ribonuclease activity"/>
    <property type="evidence" value="ECO:0007669"/>
    <property type="project" value="UniProtKB-EC"/>
</dbReference>
<dbReference type="InterPro" id="IPR006941">
    <property type="entry name" value="RNase_CAF1"/>
</dbReference>
<evidence type="ECO:0000256" key="1">
    <source>
        <dbReference type="ARBA" id="ARBA00001663"/>
    </source>
</evidence>
<keyword evidence="12" id="KW-0694">RNA-binding</keyword>
<evidence type="ECO:0000256" key="10">
    <source>
        <dbReference type="ARBA" id="ARBA00022801"/>
    </source>
</evidence>
<dbReference type="EMBL" id="JAZGQO010000014">
    <property type="protein sequence ID" value="KAK6170289.1"/>
    <property type="molecule type" value="Genomic_DNA"/>
</dbReference>
<dbReference type="Pfam" id="PF08675">
    <property type="entry name" value="RNA_bind"/>
    <property type="match status" value="1"/>
</dbReference>
<dbReference type="CDD" id="cd02637">
    <property type="entry name" value="R3H_PARN"/>
    <property type="match status" value="1"/>
</dbReference>
<sequence>MEVTRTNFNELLDDISNAIKQASFIAFDAEFTGLEDTKQGHALPFDTPEERYTKLRKGSLDFLVLQFGLCTFKYDNKKKRHIAQPFNFYVFPKPYSRQAPDRRFMCQSSSIDFLVSQGFDFNKVFCEGIPYLTPTQENTLKDTIEQKHLLHAQFSSPAFTSPHGQDIGPNKGPIAIPDDQKSFINGIVDQISIFMEKSEEESLNLPVCNGFQRKLIYQTVRNKFSAVHLEAKKGEKKDRYICVTKISGEEEMKMREGAKQAAERAEIDDAVGFSKVVRMLSQSGKLLVGHNMLLDVMHTINQFHFPLPEEYEDFKSMTKCIFPKLVDTKLMAQTHPFKDHIPVSVLGDLHKTLSFKPFELAEVEFPKGYTNYNDNDKYHEAGYDAFVTGLCFASMKNFLGSFQKPPKDFVSPSSPLVEPFMNKLFLMRNFEVPYMNLNGADLTANRDHVFHMTFPKDWKSNDISNLFSAHGNVQIFWLDDTTALVALYKKENSKSAYDDLQVQKSNFTIQKYKDFLSSSNGEKNKNSHNKSTVRKRSHNETDIDVPSKKKKTLNVAAQPFVCKQPDVISEGDDSSNTSNTSTTDVTMTDSTHNKLIDVKEDVKEADKLFEETAAW</sequence>
<evidence type="ECO:0000259" key="16">
    <source>
        <dbReference type="PROSITE" id="PS51061"/>
    </source>
</evidence>
<feature type="region of interest" description="Disordered" evidence="15">
    <location>
        <begin position="518"/>
        <end position="549"/>
    </location>
</feature>
<feature type="compositionally biased region" description="Basic and acidic residues" evidence="15">
    <location>
        <begin position="538"/>
        <end position="547"/>
    </location>
</feature>
<feature type="compositionally biased region" description="Basic residues" evidence="15">
    <location>
        <begin position="526"/>
        <end position="537"/>
    </location>
</feature>
<dbReference type="Gene3D" id="3.30.420.10">
    <property type="entry name" value="Ribonuclease H-like superfamily/Ribonuclease H"/>
    <property type="match status" value="2"/>
</dbReference>
<proteinExistence type="inferred from homology"/>
<accession>A0AAN8J6C1</accession>
<evidence type="ECO:0000256" key="5">
    <source>
        <dbReference type="ARBA" id="ARBA00012161"/>
    </source>
</evidence>
<dbReference type="InterPro" id="IPR012337">
    <property type="entry name" value="RNaseH-like_sf"/>
</dbReference>
<dbReference type="Proteomes" id="UP001347796">
    <property type="component" value="Unassembled WGS sequence"/>
</dbReference>
<dbReference type="GO" id="GO:0005737">
    <property type="term" value="C:cytoplasm"/>
    <property type="evidence" value="ECO:0007669"/>
    <property type="project" value="UniProtKB-SubCell"/>
</dbReference>
<dbReference type="InterPro" id="IPR001374">
    <property type="entry name" value="R3H_dom"/>
</dbReference>
<evidence type="ECO:0000256" key="11">
    <source>
        <dbReference type="ARBA" id="ARBA00022839"/>
    </source>
</evidence>
<evidence type="ECO:0000256" key="8">
    <source>
        <dbReference type="ARBA" id="ARBA00022722"/>
    </source>
</evidence>
<dbReference type="PANTHER" id="PTHR15092:SF44">
    <property type="entry name" value="POLY(A)-SPECIFIC RIBONUCLEASE PARN"/>
    <property type="match status" value="1"/>
</dbReference>
<dbReference type="PANTHER" id="PTHR15092">
    <property type="entry name" value="POLY A -SPECIFIC RIBONUCLEASE/TARGET OF EGR1, MEMBER 1"/>
    <property type="match status" value="1"/>
</dbReference>
<reference evidence="17 18" key="1">
    <citation type="submission" date="2024-01" db="EMBL/GenBank/DDBJ databases">
        <title>The genome of the rayed Mediterranean limpet Patella caerulea (Linnaeus, 1758).</title>
        <authorList>
            <person name="Anh-Thu Weber A."/>
            <person name="Halstead-Nussloch G."/>
        </authorList>
    </citation>
    <scope>NUCLEOTIDE SEQUENCE [LARGE SCALE GENOMIC DNA]</scope>
    <source>
        <strain evidence="17">AATW-2023a</strain>
        <tissue evidence="17">Whole specimen</tissue>
    </source>
</reference>
<dbReference type="InterPro" id="IPR012677">
    <property type="entry name" value="Nucleotide-bd_a/b_plait_sf"/>
</dbReference>
<dbReference type="InterPro" id="IPR034042">
    <property type="entry name" value="PARN_R3H"/>
</dbReference>
<evidence type="ECO:0000256" key="15">
    <source>
        <dbReference type="SAM" id="MobiDB-lite"/>
    </source>
</evidence>
<comment type="subcellular location">
    <subcellularLocation>
        <location evidence="3">Cytoplasm</location>
    </subcellularLocation>
    <subcellularLocation>
        <location evidence="2">Nucleus</location>
    </subcellularLocation>
</comment>
<dbReference type="GO" id="GO:0005634">
    <property type="term" value="C:nucleus"/>
    <property type="evidence" value="ECO:0007669"/>
    <property type="project" value="UniProtKB-SubCell"/>
</dbReference>
<keyword evidence="9" id="KW-0479">Metal-binding</keyword>
<evidence type="ECO:0000256" key="13">
    <source>
        <dbReference type="ARBA" id="ARBA00023242"/>
    </source>
</evidence>
<evidence type="ECO:0000256" key="7">
    <source>
        <dbReference type="ARBA" id="ARBA00022490"/>
    </source>
</evidence>
<evidence type="ECO:0000256" key="9">
    <source>
        <dbReference type="ARBA" id="ARBA00022723"/>
    </source>
</evidence>
<keyword evidence="7" id="KW-0963">Cytoplasm</keyword>
<organism evidence="17 18">
    <name type="scientific">Patella caerulea</name>
    <name type="common">Rayed Mediterranean limpet</name>
    <dbReference type="NCBI Taxonomy" id="87958"/>
    <lineage>
        <taxon>Eukaryota</taxon>
        <taxon>Metazoa</taxon>
        <taxon>Spiralia</taxon>
        <taxon>Lophotrochozoa</taxon>
        <taxon>Mollusca</taxon>
        <taxon>Gastropoda</taxon>
        <taxon>Patellogastropoda</taxon>
        <taxon>Patelloidea</taxon>
        <taxon>Patellidae</taxon>
        <taxon>Patella</taxon>
    </lineage>
</organism>
<name>A0AAN8J6C1_PATCE</name>
<dbReference type="SUPFAM" id="SSF54928">
    <property type="entry name" value="RNA-binding domain, RBD"/>
    <property type="match status" value="1"/>
</dbReference>
<dbReference type="GO" id="GO:0000289">
    <property type="term" value="P:nuclear-transcribed mRNA poly(A) tail shortening"/>
    <property type="evidence" value="ECO:0007669"/>
    <property type="project" value="TreeGrafter"/>
</dbReference>
<evidence type="ECO:0000256" key="12">
    <source>
        <dbReference type="ARBA" id="ARBA00022884"/>
    </source>
</evidence>
<dbReference type="SUPFAM" id="SSF53098">
    <property type="entry name" value="Ribonuclease H-like"/>
    <property type="match status" value="1"/>
</dbReference>
<comment type="similarity">
    <text evidence="4">Belongs to the CAF1 family.</text>
</comment>
<evidence type="ECO:0000256" key="3">
    <source>
        <dbReference type="ARBA" id="ARBA00004496"/>
    </source>
</evidence>
<evidence type="ECO:0000256" key="4">
    <source>
        <dbReference type="ARBA" id="ARBA00008372"/>
    </source>
</evidence>
<evidence type="ECO:0000256" key="6">
    <source>
        <dbReference type="ARBA" id="ARBA00015918"/>
    </source>
</evidence>
<dbReference type="FunFam" id="3.30.420.10:FF:000120">
    <property type="entry name" value="Poly(A)-specific ribonuclease PARN"/>
    <property type="match status" value="1"/>
</dbReference>
<dbReference type="Pfam" id="PF04857">
    <property type="entry name" value="CAF1"/>
    <property type="match status" value="1"/>
</dbReference>
<evidence type="ECO:0000313" key="18">
    <source>
        <dbReference type="Proteomes" id="UP001347796"/>
    </source>
</evidence>
<dbReference type="GO" id="GO:1990432">
    <property type="term" value="P:siRNA 3'-end processing"/>
    <property type="evidence" value="ECO:0007669"/>
    <property type="project" value="TreeGrafter"/>
</dbReference>
<keyword evidence="18" id="KW-1185">Reference proteome</keyword>
<feature type="compositionally biased region" description="Low complexity" evidence="15">
    <location>
        <begin position="574"/>
        <end position="587"/>
    </location>
</feature>
<dbReference type="InterPro" id="IPR036867">
    <property type="entry name" value="R3H_dom_sf"/>
</dbReference>
<dbReference type="AlphaFoldDB" id="A0AAN8J6C1"/>
<dbReference type="GO" id="GO:0046872">
    <property type="term" value="F:metal ion binding"/>
    <property type="evidence" value="ECO:0007669"/>
    <property type="project" value="UniProtKB-KW"/>
</dbReference>
<dbReference type="FunFam" id="3.30.420.10:FF:000035">
    <property type="entry name" value="Poly(A)-specific ribonuclease PARN"/>
    <property type="match status" value="1"/>
</dbReference>
<keyword evidence="10" id="KW-0378">Hydrolase</keyword>
<evidence type="ECO:0000313" key="17">
    <source>
        <dbReference type="EMBL" id="KAK6170289.1"/>
    </source>
</evidence>
<dbReference type="PROSITE" id="PS51061">
    <property type="entry name" value="R3H"/>
    <property type="match status" value="1"/>
</dbReference>
<dbReference type="InterPro" id="IPR036397">
    <property type="entry name" value="RNaseH_sf"/>
</dbReference>
<gene>
    <name evidence="17" type="ORF">SNE40_018712</name>
</gene>
<dbReference type="GO" id="GO:0003723">
    <property type="term" value="F:RNA binding"/>
    <property type="evidence" value="ECO:0007669"/>
    <property type="project" value="UniProtKB-KW"/>
</dbReference>
<dbReference type="InterPro" id="IPR014789">
    <property type="entry name" value="PolyA-riboNase_RNA-binding"/>
</dbReference>
<feature type="domain" description="R3H" evidence="16">
    <location>
        <begin position="181"/>
        <end position="247"/>
    </location>
</feature>
<evidence type="ECO:0000256" key="14">
    <source>
        <dbReference type="ARBA" id="ARBA00031923"/>
    </source>
</evidence>